<feature type="transmembrane region" description="Helical" evidence="2">
    <location>
        <begin position="35"/>
        <end position="53"/>
    </location>
</feature>
<feature type="transmembrane region" description="Helical" evidence="2">
    <location>
        <begin position="59"/>
        <end position="80"/>
    </location>
</feature>
<evidence type="ECO:0000256" key="1">
    <source>
        <dbReference type="SAM" id="MobiDB-lite"/>
    </source>
</evidence>
<dbReference type="EMBL" id="AFXA01000008">
    <property type="protein sequence ID" value="EGV00375.1"/>
    <property type="molecule type" value="Genomic_DNA"/>
</dbReference>
<accession>F9UJJ4</accession>
<feature type="region of interest" description="Disordered" evidence="1">
    <location>
        <begin position="1"/>
        <end position="29"/>
    </location>
</feature>
<dbReference type="RefSeq" id="WP_006608461.1">
    <property type="nucleotide sequence ID" value="NZ_AFXA01000008.1"/>
</dbReference>
<evidence type="ECO:0000256" key="2">
    <source>
        <dbReference type="SAM" id="Phobius"/>
    </source>
</evidence>
<gene>
    <name evidence="3" type="ORF">MCSF7_00196</name>
</gene>
<reference evidence="3 4" key="1">
    <citation type="journal article" date="2013" name="Genome Announc.">
        <title>Genome Sequence of Mycoplasma columbinum Strain SF7.</title>
        <authorList>
            <person name="Guo Z."/>
            <person name="Xu X."/>
            <person name="Zheng Q."/>
            <person name="Li T."/>
            <person name="Kuang S."/>
            <person name="Zhang Z."/>
            <person name="Chen Y."/>
            <person name="Lu X."/>
            <person name="Zhou R."/>
            <person name="Bi D."/>
            <person name="Jin H."/>
        </authorList>
    </citation>
    <scope>NUCLEOTIDE SEQUENCE [LARGE SCALE GENOMIC DNA]</scope>
    <source>
        <strain evidence="3 4">SF7</strain>
    </source>
</reference>
<comment type="caution">
    <text evidence="3">The sequence shown here is derived from an EMBL/GenBank/DDBJ whole genome shotgun (WGS) entry which is preliminary data.</text>
</comment>
<dbReference type="Proteomes" id="UP000004978">
    <property type="component" value="Unassembled WGS sequence"/>
</dbReference>
<feature type="transmembrane region" description="Helical" evidence="2">
    <location>
        <begin position="101"/>
        <end position="125"/>
    </location>
</feature>
<organism evidence="3 4">
    <name type="scientific">Mycoplasmopsis columbina SF7</name>
    <dbReference type="NCBI Taxonomy" id="1037410"/>
    <lineage>
        <taxon>Bacteria</taxon>
        <taxon>Bacillati</taxon>
        <taxon>Mycoplasmatota</taxon>
        <taxon>Mycoplasmoidales</taxon>
        <taxon>Metamycoplasmataceae</taxon>
        <taxon>Mycoplasmopsis</taxon>
    </lineage>
</organism>
<protein>
    <recommendedName>
        <fullName evidence="5">TM2 domain-containing protein</fullName>
    </recommendedName>
</protein>
<sequence>MGNSFDNLNNNIQPSMENNNDNFSRQPQPRKTKSTMLLLTWIIGFTGVQWFYIGKKLLGFIRLTISVVIIAIVIVMYVVYINKITHISEKSYRDILSYLNYLWVASGFIGALVVIQITELIYIAISKNLKTKDGTPIY</sequence>
<keyword evidence="2" id="KW-0472">Membrane</keyword>
<name>F9UJJ4_9BACT</name>
<proteinExistence type="predicted"/>
<evidence type="ECO:0000313" key="4">
    <source>
        <dbReference type="Proteomes" id="UP000004978"/>
    </source>
</evidence>
<keyword evidence="4" id="KW-1185">Reference proteome</keyword>
<keyword evidence="2" id="KW-1133">Transmembrane helix</keyword>
<keyword evidence="2" id="KW-0812">Transmembrane</keyword>
<evidence type="ECO:0008006" key="5">
    <source>
        <dbReference type="Google" id="ProtNLM"/>
    </source>
</evidence>
<dbReference type="AlphaFoldDB" id="F9UJJ4"/>
<feature type="compositionally biased region" description="Polar residues" evidence="1">
    <location>
        <begin position="1"/>
        <end position="27"/>
    </location>
</feature>
<evidence type="ECO:0000313" key="3">
    <source>
        <dbReference type="EMBL" id="EGV00375.1"/>
    </source>
</evidence>